<dbReference type="ExpressionAtlas" id="A0A0Q3QLF4">
    <property type="expression patterns" value="baseline"/>
</dbReference>
<organism evidence="3">
    <name type="scientific">Brachypodium distachyon</name>
    <name type="common">Purple false brome</name>
    <name type="synonym">Trachynia distachya</name>
    <dbReference type="NCBI Taxonomy" id="15368"/>
    <lineage>
        <taxon>Eukaryota</taxon>
        <taxon>Viridiplantae</taxon>
        <taxon>Streptophyta</taxon>
        <taxon>Embryophyta</taxon>
        <taxon>Tracheophyta</taxon>
        <taxon>Spermatophyta</taxon>
        <taxon>Magnoliopsida</taxon>
        <taxon>Liliopsida</taxon>
        <taxon>Poales</taxon>
        <taxon>Poaceae</taxon>
        <taxon>BOP clade</taxon>
        <taxon>Pooideae</taxon>
        <taxon>Stipodae</taxon>
        <taxon>Brachypodieae</taxon>
        <taxon>Brachypodium</taxon>
    </lineage>
</organism>
<evidence type="ECO:0000259" key="2">
    <source>
        <dbReference type="PROSITE" id="PS50812"/>
    </source>
</evidence>
<gene>
    <name evidence="3" type="ORF">BRADI_2g00610v3</name>
</gene>
<dbReference type="EnsemblPlants" id="KQK02290">
    <property type="protein sequence ID" value="KQK02290"/>
    <property type="gene ID" value="BRADI_2g00610v3"/>
</dbReference>
<dbReference type="InParanoid" id="A0A0Q3QLF4"/>
<protein>
    <recommendedName>
        <fullName evidence="2">PWWP domain-containing protein</fullName>
    </recommendedName>
</protein>
<feature type="region of interest" description="Disordered" evidence="1">
    <location>
        <begin position="409"/>
        <end position="434"/>
    </location>
</feature>
<dbReference type="FunCoup" id="A0A0Q3QLF4">
    <property type="interactions" value="1"/>
</dbReference>
<dbReference type="SUPFAM" id="SSF63748">
    <property type="entry name" value="Tudor/PWWP/MBT"/>
    <property type="match status" value="1"/>
</dbReference>
<dbReference type="InterPro" id="IPR000313">
    <property type="entry name" value="PWWP_dom"/>
</dbReference>
<feature type="region of interest" description="Disordered" evidence="1">
    <location>
        <begin position="241"/>
        <end position="295"/>
    </location>
</feature>
<reference evidence="3" key="2">
    <citation type="submission" date="2017-06" db="EMBL/GenBank/DDBJ databases">
        <title>WGS assembly of Brachypodium distachyon.</title>
        <authorList>
            <consortium name="The International Brachypodium Initiative"/>
            <person name="Lucas S."/>
            <person name="Harmon-Smith M."/>
            <person name="Lail K."/>
            <person name="Tice H."/>
            <person name="Grimwood J."/>
            <person name="Bruce D."/>
            <person name="Barry K."/>
            <person name="Shu S."/>
            <person name="Lindquist E."/>
            <person name="Wang M."/>
            <person name="Pitluck S."/>
            <person name="Vogel J.P."/>
            <person name="Garvin D.F."/>
            <person name="Mockler T.C."/>
            <person name="Schmutz J."/>
            <person name="Rokhsar D."/>
            <person name="Bevan M.W."/>
        </authorList>
    </citation>
    <scope>NUCLEOTIDE SEQUENCE</scope>
    <source>
        <strain evidence="3">Bd21</strain>
    </source>
</reference>
<dbReference type="Gene3D" id="2.30.30.140">
    <property type="match status" value="1"/>
</dbReference>
<sequence>MENPAAAEAAAAADPETLAAGELVWARTKGRGHWWPARLAAASPAASRAAPVCFFGDHDDDGGSDPRRATRLKRFLDAQDEDADAMARASTARPFLAAVDAAHAAAVALLCRDLTCACASPPPSSEEAAAAPEVVVVVSGVANMAPAEFLAALRDGAALDASTVGLAARARLKSWVRALAQGWGPAGPGRYLRRSVEELVDKIDLDVLAVDDKDDDDAAVEEDEEEEKAVVVERLQETPAQRRRRVTKLMEELDGGEEVADDDQKEDEDNGSGDPGTAGLSSRRERKKSKYLSPPYTNPGGFTIIEKLDDLPKELLLPSAGKDNKKKALLDNVGVREVLLLVCRFGKDVFHKNKFPKAAEGFLALRRSSLHVEGADHGSYVEHKCPAAGTDAKAAADVAGLVSGSCADPKQGKVKRGRKKGQEGSVASPIKRKKIEKTSPTATLGCGVVITPAVPIRQVRAEDIRSEVKTGGVAKDIGVGILDQKNKLMTTSPVSAATSGGIKSGEKQDQADCGSAVKTPVNALPSKSAEKHDSGTVEATESGTVEATKSATDMNAQPVIADEPVRIVQAEATKPETGIQVDMNVQSGIVDVPVRSVEVSTVLETDASLEATVPEMQKQVEVVTPGTNVMAMSHTLADDGQKGEQPEQKKTACEAIANHFPAKASNGTGPYPPNSTPKRKKKETAQYFAHPAEILLEFTPGVILPSKEELISAFSKFGSLIESETDILKDAFSARVVFGKSAEAEAAYNKREAVGVFGQFGPPFATLKRLTYLPATKLSIPPPRSPAASKPSLLDMKKNLENMISSHGTNPNLLSQMQGLLSQVEKMVAGSSSATSTPP</sequence>
<feature type="region of interest" description="Disordered" evidence="1">
    <location>
        <begin position="492"/>
        <end position="544"/>
    </location>
</feature>
<dbReference type="PANTHER" id="PTHR35491">
    <property type="entry name" value="OS12G0638500-LIKE PROTEIN"/>
    <property type="match status" value="1"/>
</dbReference>
<dbReference type="PANTHER" id="PTHR35491:SF12">
    <property type="entry name" value="RRM DOMAIN-CONTAINING PROTEIN"/>
    <property type="match status" value="1"/>
</dbReference>
<dbReference type="EMBL" id="CM000881">
    <property type="protein sequence ID" value="KQK02290.1"/>
    <property type="molecule type" value="Genomic_DNA"/>
</dbReference>
<evidence type="ECO:0000313" key="5">
    <source>
        <dbReference type="Proteomes" id="UP000008810"/>
    </source>
</evidence>
<keyword evidence="5" id="KW-1185">Reference proteome</keyword>
<dbReference type="Gramene" id="KQK02290">
    <property type="protein sequence ID" value="KQK02290"/>
    <property type="gene ID" value="BRADI_2g00610v3"/>
</dbReference>
<accession>A0A0Q3QLF4</accession>
<reference evidence="4" key="3">
    <citation type="submission" date="2018-08" db="UniProtKB">
        <authorList>
            <consortium name="EnsemblPlants"/>
        </authorList>
    </citation>
    <scope>IDENTIFICATION</scope>
    <source>
        <strain evidence="4">cv. Bd21</strain>
    </source>
</reference>
<dbReference type="PROSITE" id="PS50812">
    <property type="entry name" value="PWWP"/>
    <property type="match status" value="1"/>
</dbReference>
<evidence type="ECO:0000256" key="1">
    <source>
        <dbReference type="SAM" id="MobiDB-lite"/>
    </source>
</evidence>
<dbReference type="Proteomes" id="UP000008810">
    <property type="component" value="Chromosome 2"/>
</dbReference>
<evidence type="ECO:0000313" key="4">
    <source>
        <dbReference type="EnsemblPlants" id="KQK02290"/>
    </source>
</evidence>
<proteinExistence type="predicted"/>
<feature type="compositionally biased region" description="Acidic residues" evidence="1">
    <location>
        <begin position="252"/>
        <end position="271"/>
    </location>
</feature>
<dbReference type="OrthoDB" id="21615at2759"/>
<evidence type="ECO:0000313" key="3">
    <source>
        <dbReference type="EMBL" id="KQK02290.1"/>
    </source>
</evidence>
<feature type="domain" description="PWWP" evidence="2">
    <location>
        <begin position="20"/>
        <end position="59"/>
    </location>
</feature>
<dbReference type="AlphaFoldDB" id="A0A0Q3QLF4"/>
<reference evidence="3 4" key="1">
    <citation type="journal article" date="2010" name="Nature">
        <title>Genome sequencing and analysis of the model grass Brachypodium distachyon.</title>
        <authorList>
            <consortium name="International Brachypodium Initiative"/>
        </authorList>
    </citation>
    <scope>NUCLEOTIDE SEQUENCE [LARGE SCALE GENOMIC DNA]</scope>
    <source>
        <strain evidence="3 4">Bd21</strain>
    </source>
</reference>
<name>A0A0Q3QLF4_BRADI</name>